<name>A0A6G1X7T0_9BACI</name>
<dbReference type="InterPro" id="IPR036388">
    <property type="entry name" value="WH-like_DNA-bd_sf"/>
</dbReference>
<dbReference type="InterPro" id="IPR012318">
    <property type="entry name" value="HTH_CRP"/>
</dbReference>
<protein>
    <submittedName>
        <fullName evidence="2">Helix-turn-helix domain-containing protein</fullName>
    </submittedName>
</protein>
<dbReference type="Proteomes" id="UP000480185">
    <property type="component" value="Unassembled WGS sequence"/>
</dbReference>
<evidence type="ECO:0000313" key="3">
    <source>
        <dbReference type="Proteomes" id="UP000480185"/>
    </source>
</evidence>
<accession>A0A6G1X7T0</accession>
<dbReference type="Gene3D" id="1.10.10.10">
    <property type="entry name" value="Winged helix-like DNA-binding domain superfamily/Winged helix DNA-binding domain"/>
    <property type="match status" value="1"/>
</dbReference>
<dbReference type="SUPFAM" id="SSF46785">
    <property type="entry name" value="Winged helix' DNA-binding domain"/>
    <property type="match status" value="1"/>
</dbReference>
<evidence type="ECO:0000313" key="2">
    <source>
        <dbReference type="EMBL" id="MRG87061.1"/>
    </source>
</evidence>
<organism evidence="2 3">
    <name type="scientific">Salinibacillus xinjiangensis</name>
    <dbReference type="NCBI Taxonomy" id="1229268"/>
    <lineage>
        <taxon>Bacteria</taxon>
        <taxon>Bacillati</taxon>
        <taxon>Bacillota</taxon>
        <taxon>Bacilli</taxon>
        <taxon>Bacillales</taxon>
        <taxon>Bacillaceae</taxon>
        <taxon>Salinibacillus</taxon>
    </lineage>
</organism>
<dbReference type="RefSeq" id="WP_153728951.1">
    <property type="nucleotide sequence ID" value="NZ_WJNH01000007.1"/>
</dbReference>
<dbReference type="InterPro" id="IPR036390">
    <property type="entry name" value="WH_DNA-bd_sf"/>
</dbReference>
<feature type="domain" description="HTH crp-type" evidence="1">
    <location>
        <begin position="1"/>
        <end position="65"/>
    </location>
</feature>
<dbReference type="GO" id="GO:0006355">
    <property type="term" value="P:regulation of DNA-templated transcription"/>
    <property type="evidence" value="ECO:0007669"/>
    <property type="project" value="InterPro"/>
</dbReference>
<evidence type="ECO:0000259" key="1">
    <source>
        <dbReference type="PROSITE" id="PS51063"/>
    </source>
</evidence>
<sequence>MLRLAKMHGEELESGWVQLNTQFTNRELANMIGSSRETVNRTIAKLRKKDIVEVSEDHFITLDVEGLENELL</sequence>
<dbReference type="PROSITE" id="PS51063">
    <property type="entry name" value="HTH_CRP_2"/>
    <property type="match status" value="1"/>
</dbReference>
<keyword evidence="3" id="KW-1185">Reference proteome</keyword>
<proteinExistence type="predicted"/>
<dbReference type="AlphaFoldDB" id="A0A6G1X7T0"/>
<dbReference type="GO" id="GO:0003677">
    <property type="term" value="F:DNA binding"/>
    <property type="evidence" value="ECO:0007669"/>
    <property type="project" value="InterPro"/>
</dbReference>
<dbReference type="EMBL" id="WJNH01000007">
    <property type="protein sequence ID" value="MRG87061.1"/>
    <property type="molecule type" value="Genomic_DNA"/>
</dbReference>
<gene>
    <name evidence="2" type="ORF">GH754_12150</name>
</gene>
<dbReference type="OrthoDB" id="9810708at2"/>
<comment type="caution">
    <text evidence="2">The sequence shown here is derived from an EMBL/GenBank/DDBJ whole genome shotgun (WGS) entry which is preliminary data.</text>
</comment>
<dbReference type="PRINTS" id="PR00034">
    <property type="entry name" value="HTHCRP"/>
</dbReference>
<dbReference type="Pfam" id="PF13545">
    <property type="entry name" value="HTH_Crp_2"/>
    <property type="match status" value="1"/>
</dbReference>
<reference evidence="2 3" key="1">
    <citation type="submission" date="2019-11" db="EMBL/GenBank/DDBJ databases">
        <authorList>
            <person name="Li J."/>
        </authorList>
    </citation>
    <scope>NUCLEOTIDE SEQUENCE [LARGE SCALE GENOMIC DNA]</scope>
    <source>
        <strain evidence="2 3">J4</strain>
    </source>
</reference>
<dbReference type="SMART" id="SM00419">
    <property type="entry name" value="HTH_CRP"/>
    <property type="match status" value="1"/>
</dbReference>